<name>A0A8A7KE67_9FIRM</name>
<dbReference type="KEGG" id="ifn:GM661_06875"/>
<dbReference type="Gene3D" id="3.20.20.70">
    <property type="entry name" value="Aldolase class I"/>
    <property type="match status" value="1"/>
</dbReference>
<dbReference type="InterPro" id="IPR013785">
    <property type="entry name" value="Aldolase_TIM"/>
</dbReference>
<dbReference type="Gene3D" id="1.10.400.20">
    <property type="entry name" value="putative tagatose 6-phosphate kinase domain like"/>
    <property type="match status" value="1"/>
</dbReference>
<dbReference type="Proteomes" id="UP000665020">
    <property type="component" value="Chromosome"/>
</dbReference>
<sequence length="246" mass="28503">MRLADDSAEDKLSDEVIAKRGSILYGGCEEAYQELLKNNADIHHYDRSKAKELCKYINNYGKIVLEGHSTDYQSSKSLREMVEDGIAILKVGPALTFALREGLFTLSMIEKELISPENRADFMETLEKVMRHSPENWKKHYSGSQKELKLQRKFSFSDRCRYYFAKPEVIDAINKLFENLQSVDIPLGMLRRFMPMQYIKVRNGKLALNPKELVLDSVVELIESYNYATKHNYMVAEILLTRQVVF</sequence>
<organism evidence="1 2">
    <name type="scientific">Iocasia fonsfrigidae</name>
    <dbReference type="NCBI Taxonomy" id="2682810"/>
    <lineage>
        <taxon>Bacteria</taxon>
        <taxon>Bacillati</taxon>
        <taxon>Bacillota</taxon>
        <taxon>Clostridia</taxon>
        <taxon>Halanaerobiales</taxon>
        <taxon>Halanaerobiaceae</taxon>
        <taxon>Iocasia</taxon>
    </lineage>
</organism>
<gene>
    <name evidence="1" type="ORF">GM661_06875</name>
</gene>
<dbReference type="GO" id="GO:0005975">
    <property type="term" value="P:carbohydrate metabolic process"/>
    <property type="evidence" value="ECO:0007669"/>
    <property type="project" value="InterPro"/>
</dbReference>
<reference evidence="1" key="1">
    <citation type="submission" date="2019-12" db="EMBL/GenBank/DDBJ databases">
        <authorList>
            <person name="zhang j."/>
            <person name="sun C.M."/>
        </authorList>
    </citation>
    <scope>NUCLEOTIDE SEQUENCE</scope>
    <source>
        <strain evidence="1">NS-1</strain>
    </source>
</reference>
<protein>
    <submittedName>
        <fullName evidence="1">Uncharacterized protein</fullName>
    </submittedName>
</protein>
<proteinExistence type="predicted"/>
<evidence type="ECO:0000313" key="1">
    <source>
        <dbReference type="EMBL" id="QTL97729.1"/>
    </source>
</evidence>
<keyword evidence="2" id="KW-1185">Reference proteome</keyword>
<dbReference type="InterPro" id="IPR012062">
    <property type="entry name" value="GatZ/KbaZ-like"/>
</dbReference>
<dbReference type="SUPFAM" id="SSF51569">
    <property type="entry name" value="Aldolase"/>
    <property type="match status" value="1"/>
</dbReference>
<dbReference type="RefSeq" id="WP_230869350.1">
    <property type="nucleotide sequence ID" value="NZ_CP046640.1"/>
</dbReference>
<accession>A0A8A7KE67</accession>
<dbReference type="EMBL" id="CP046640">
    <property type="protein sequence ID" value="QTL97729.1"/>
    <property type="molecule type" value="Genomic_DNA"/>
</dbReference>
<dbReference type="Pfam" id="PF08013">
    <property type="entry name" value="GatZ_KbaZ-like"/>
    <property type="match status" value="1"/>
</dbReference>
<evidence type="ECO:0000313" key="2">
    <source>
        <dbReference type="Proteomes" id="UP000665020"/>
    </source>
</evidence>
<dbReference type="AlphaFoldDB" id="A0A8A7KE67"/>